<dbReference type="OrthoDB" id="120095at2759"/>
<sequence>MIAELLRLIFADGDVKRRLESAQTKTQTALAWQHFSSVLSESVGVVINRDQVSQKYRKLKCSYRKEKRESGKTGNCARDLREIDDALCVKPSQEELASGEVLLDSHFDAAEDEGSDSSGVDQRAGGASGSSGDEPTATAGRTKTSPIENLATAMQAGMEAIAASMTARASPEKNGISSLAATLQRQHEETRQFQALQLQLLQQLVANNKSQ</sequence>
<accession>A0A8T1VTI6</accession>
<comment type="caution">
    <text evidence="2">The sequence shown here is derived from an EMBL/GenBank/DDBJ whole genome shotgun (WGS) entry which is preliminary data.</text>
</comment>
<dbReference type="EMBL" id="JAGDFM010000139">
    <property type="protein sequence ID" value="KAG7384752.1"/>
    <property type="molecule type" value="Genomic_DNA"/>
</dbReference>
<gene>
    <name evidence="2" type="ORF">PHYPSEUDO_002281</name>
</gene>
<evidence type="ECO:0000256" key="1">
    <source>
        <dbReference type="SAM" id="MobiDB-lite"/>
    </source>
</evidence>
<feature type="region of interest" description="Disordered" evidence="1">
    <location>
        <begin position="166"/>
        <end position="188"/>
    </location>
</feature>
<reference evidence="2" key="1">
    <citation type="submission" date="2021-02" db="EMBL/GenBank/DDBJ databases">
        <authorList>
            <person name="Palmer J.M."/>
        </authorList>
    </citation>
    <scope>NUCLEOTIDE SEQUENCE</scope>
    <source>
        <strain evidence="2">SCRP734</strain>
    </source>
</reference>
<keyword evidence="3" id="KW-1185">Reference proteome</keyword>
<dbReference type="AlphaFoldDB" id="A0A8T1VTI6"/>
<dbReference type="Proteomes" id="UP000694044">
    <property type="component" value="Unassembled WGS sequence"/>
</dbReference>
<feature type="compositionally biased region" description="Polar residues" evidence="1">
    <location>
        <begin position="175"/>
        <end position="184"/>
    </location>
</feature>
<feature type="region of interest" description="Disordered" evidence="1">
    <location>
        <begin position="110"/>
        <end position="146"/>
    </location>
</feature>
<protein>
    <submittedName>
        <fullName evidence="2">Uncharacterized protein</fullName>
    </submittedName>
</protein>
<organism evidence="2 3">
    <name type="scientific">Phytophthora pseudosyringae</name>
    <dbReference type="NCBI Taxonomy" id="221518"/>
    <lineage>
        <taxon>Eukaryota</taxon>
        <taxon>Sar</taxon>
        <taxon>Stramenopiles</taxon>
        <taxon>Oomycota</taxon>
        <taxon>Peronosporomycetes</taxon>
        <taxon>Peronosporales</taxon>
        <taxon>Peronosporaceae</taxon>
        <taxon>Phytophthora</taxon>
    </lineage>
</organism>
<evidence type="ECO:0000313" key="2">
    <source>
        <dbReference type="EMBL" id="KAG7384752.1"/>
    </source>
</evidence>
<evidence type="ECO:0000313" key="3">
    <source>
        <dbReference type="Proteomes" id="UP000694044"/>
    </source>
</evidence>
<name>A0A8T1VTI6_9STRA</name>
<proteinExistence type="predicted"/>